<proteinExistence type="predicted"/>
<evidence type="ECO:0000313" key="3">
    <source>
        <dbReference type="EMBL" id="GLB33026.1"/>
    </source>
</evidence>
<organism evidence="3 4">
    <name type="scientific">Lacrimispora amygdalina</name>
    <dbReference type="NCBI Taxonomy" id="253257"/>
    <lineage>
        <taxon>Bacteria</taxon>
        <taxon>Bacillati</taxon>
        <taxon>Bacillota</taxon>
        <taxon>Clostridia</taxon>
        <taxon>Lachnospirales</taxon>
        <taxon>Lachnospiraceae</taxon>
        <taxon>Lacrimispora</taxon>
    </lineage>
</organism>
<keyword evidence="4" id="KW-1185">Reference proteome</keyword>
<dbReference type="Gene3D" id="1.10.260.40">
    <property type="entry name" value="lambda repressor-like DNA-binding domains"/>
    <property type="match status" value="1"/>
</dbReference>
<sequence>MNPGEKIQELRKEKGLTQAELAKKAGLSEISIRKYEKGDRKPKIETLRCIAGALEIPLSEFSDNFMELPEFRTDVYGTTIKDMIQFIKKGPCHISKEESNKLLIELNACIKKGERIENLDELSNFYWDSELNFSHKFLHAILDQYSNQNVYDLVVLLNYFLALTDIAQNKILEYILDLYEISVYRKK</sequence>
<dbReference type="PANTHER" id="PTHR46558:SF11">
    <property type="entry name" value="HTH-TYPE TRANSCRIPTIONAL REGULATOR XRE"/>
    <property type="match status" value="1"/>
</dbReference>
<dbReference type="SMART" id="SM00530">
    <property type="entry name" value="HTH_XRE"/>
    <property type="match status" value="1"/>
</dbReference>
<keyword evidence="1" id="KW-0238">DNA-binding</keyword>
<dbReference type="InterPro" id="IPR001387">
    <property type="entry name" value="Cro/C1-type_HTH"/>
</dbReference>
<dbReference type="RefSeq" id="WP_346066468.1">
    <property type="nucleotide sequence ID" value="NZ_BRPJ01000101.1"/>
</dbReference>
<comment type="caution">
    <text evidence="3">The sequence shown here is derived from an EMBL/GenBank/DDBJ whole genome shotgun (WGS) entry which is preliminary data.</text>
</comment>
<dbReference type="CDD" id="cd00093">
    <property type="entry name" value="HTH_XRE"/>
    <property type="match status" value="1"/>
</dbReference>
<dbReference type="PROSITE" id="PS50943">
    <property type="entry name" value="HTH_CROC1"/>
    <property type="match status" value="1"/>
</dbReference>
<name>A0ABQ5MDY0_9FIRM</name>
<dbReference type="SUPFAM" id="SSF47413">
    <property type="entry name" value="lambda repressor-like DNA-binding domains"/>
    <property type="match status" value="1"/>
</dbReference>
<dbReference type="EMBL" id="BRPJ01000101">
    <property type="protein sequence ID" value="GLB33026.1"/>
    <property type="molecule type" value="Genomic_DNA"/>
</dbReference>
<dbReference type="Proteomes" id="UP001419084">
    <property type="component" value="Unassembled WGS sequence"/>
</dbReference>
<dbReference type="Pfam" id="PF01381">
    <property type="entry name" value="HTH_3"/>
    <property type="match status" value="1"/>
</dbReference>
<feature type="domain" description="HTH cro/C1-type" evidence="2">
    <location>
        <begin position="7"/>
        <end position="61"/>
    </location>
</feature>
<evidence type="ECO:0000259" key="2">
    <source>
        <dbReference type="PROSITE" id="PS50943"/>
    </source>
</evidence>
<gene>
    <name evidence="3" type="ORF">LAD12857_49490</name>
</gene>
<reference evidence="3 4" key="1">
    <citation type="journal article" date="2024" name="Int. J. Syst. Evol. Microbiol.">
        <title>Lacrimispora brassicae sp. nov. isolated from fermented cabbage, and proposal of Clostridium indicum Gundawar et al. 2019 and Clostridium methoxybenzovorans Mechichi et al. 1999 as heterotypic synonyms of Lacrimispora amygdalina (Parshina et al. 2003) Haas and Blanchard 2020 and Lacrimispora indolis (McClung and McCoy 1957) Haas and Blanchard 2020, respectively.</title>
        <authorList>
            <person name="Kobayashi H."/>
            <person name="Tanizawa Y."/>
            <person name="Sakamoto M."/>
            <person name="Ohkuma M."/>
            <person name="Tohno M."/>
        </authorList>
    </citation>
    <scope>NUCLEOTIDE SEQUENCE [LARGE SCALE GENOMIC DNA]</scope>
    <source>
        <strain evidence="3 4">DSM 12857</strain>
    </source>
</reference>
<evidence type="ECO:0000256" key="1">
    <source>
        <dbReference type="ARBA" id="ARBA00023125"/>
    </source>
</evidence>
<accession>A0ABQ5MDY0</accession>
<protein>
    <recommendedName>
        <fullName evidence="2">HTH cro/C1-type domain-containing protein</fullName>
    </recommendedName>
</protein>
<evidence type="ECO:0000313" key="4">
    <source>
        <dbReference type="Proteomes" id="UP001419084"/>
    </source>
</evidence>
<dbReference type="InterPro" id="IPR010982">
    <property type="entry name" value="Lambda_DNA-bd_dom_sf"/>
</dbReference>
<dbReference type="PANTHER" id="PTHR46558">
    <property type="entry name" value="TRACRIPTIONAL REGULATORY PROTEIN-RELATED-RELATED"/>
    <property type="match status" value="1"/>
</dbReference>